<dbReference type="AlphaFoldDB" id="A0A2M7QFA8"/>
<organism evidence="5 6">
    <name type="scientific">Candidatus Roizmanbacteria bacterium CG_4_10_14_0_8_um_filter_39_9</name>
    <dbReference type="NCBI Taxonomy" id="1974829"/>
    <lineage>
        <taxon>Bacteria</taxon>
        <taxon>Candidatus Roizmaniibacteriota</taxon>
    </lineage>
</organism>
<sequence>MNNHAIVEFSQITPNIFLGTNLCCAVHADKLKAIHISIDIDLEVERPEEPPEVESYIWLPVIDGHAPSLYQLSIGVTAIENTIKQGKCLYVHCKNGHGRSPTLVIAYLISTGMTQETAYQLVKSKRPEIHLHDVQVEMLMKFTLMRNE</sequence>
<evidence type="ECO:0000313" key="5">
    <source>
        <dbReference type="EMBL" id="PIY69442.1"/>
    </source>
</evidence>
<dbReference type="GO" id="GO:0004721">
    <property type="term" value="F:phosphoprotein phosphatase activity"/>
    <property type="evidence" value="ECO:0007669"/>
    <property type="project" value="UniProtKB-KW"/>
</dbReference>
<dbReference type="PROSITE" id="PS50054">
    <property type="entry name" value="TYR_PHOSPHATASE_DUAL"/>
    <property type="match status" value="1"/>
</dbReference>
<comment type="caution">
    <text evidence="5">The sequence shown here is derived from an EMBL/GenBank/DDBJ whole genome shotgun (WGS) entry which is preliminary data.</text>
</comment>
<name>A0A2M7QFA8_9BACT</name>
<dbReference type="Proteomes" id="UP000230108">
    <property type="component" value="Unassembled WGS sequence"/>
</dbReference>
<dbReference type="SMART" id="SM00195">
    <property type="entry name" value="DSPc"/>
    <property type="match status" value="1"/>
</dbReference>
<evidence type="ECO:0000259" key="4">
    <source>
        <dbReference type="PROSITE" id="PS50056"/>
    </source>
</evidence>
<proteinExistence type="predicted"/>
<dbReference type="PROSITE" id="PS00383">
    <property type="entry name" value="TYR_PHOSPHATASE_1"/>
    <property type="match status" value="1"/>
</dbReference>
<evidence type="ECO:0000256" key="1">
    <source>
        <dbReference type="ARBA" id="ARBA00022801"/>
    </source>
</evidence>
<evidence type="ECO:0000259" key="3">
    <source>
        <dbReference type="PROSITE" id="PS50054"/>
    </source>
</evidence>
<dbReference type="InterPro" id="IPR016130">
    <property type="entry name" value="Tyr_Pase_AS"/>
</dbReference>
<evidence type="ECO:0000256" key="2">
    <source>
        <dbReference type="ARBA" id="ARBA00022912"/>
    </source>
</evidence>
<dbReference type="InterPro" id="IPR000340">
    <property type="entry name" value="Dual-sp_phosphatase_cat-dom"/>
</dbReference>
<dbReference type="SUPFAM" id="SSF52799">
    <property type="entry name" value="(Phosphotyrosine protein) phosphatases II"/>
    <property type="match status" value="1"/>
</dbReference>
<keyword evidence="1" id="KW-0378">Hydrolase</keyword>
<gene>
    <name evidence="5" type="ORF">COY90_00665</name>
</gene>
<reference evidence="6" key="1">
    <citation type="submission" date="2017-09" db="EMBL/GenBank/DDBJ databases">
        <title>Depth-based differentiation of microbial function through sediment-hosted aquifers and enrichment of novel symbionts in the deep terrestrial subsurface.</title>
        <authorList>
            <person name="Probst A.J."/>
            <person name="Ladd B."/>
            <person name="Jarett J.K."/>
            <person name="Geller-Mcgrath D.E."/>
            <person name="Sieber C.M.K."/>
            <person name="Emerson J.B."/>
            <person name="Anantharaman K."/>
            <person name="Thomas B.C."/>
            <person name="Malmstrom R."/>
            <person name="Stieglmeier M."/>
            <person name="Klingl A."/>
            <person name="Woyke T."/>
            <person name="Ryan C.M."/>
            <person name="Banfield J.F."/>
        </authorList>
    </citation>
    <scope>NUCLEOTIDE SEQUENCE [LARGE SCALE GENOMIC DNA]</scope>
</reference>
<dbReference type="PANTHER" id="PTHR47216">
    <property type="match status" value="1"/>
</dbReference>
<dbReference type="Pfam" id="PF00782">
    <property type="entry name" value="DSPc"/>
    <property type="match status" value="1"/>
</dbReference>
<dbReference type="InterPro" id="IPR029021">
    <property type="entry name" value="Prot-tyrosine_phosphatase-like"/>
</dbReference>
<dbReference type="Gene3D" id="3.90.190.10">
    <property type="entry name" value="Protein tyrosine phosphatase superfamily"/>
    <property type="match status" value="1"/>
</dbReference>
<evidence type="ECO:0000313" key="6">
    <source>
        <dbReference type="Proteomes" id="UP000230108"/>
    </source>
</evidence>
<protein>
    <submittedName>
        <fullName evidence="5">Uncharacterized protein</fullName>
    </submittedName>
</protein>
<feature type="domain" description="Tyrosine specific protein phosphatases" evidence="4">
    <location>
        <begin position="70"/>
        <end position="137"/>
    </location>
</feature>
<accession>A0A2M7QFA8</accession>
<dbReference type="EMBL" id="PFLF01000018">
    <property type="protein sequence ID" value="PIY69442.1"/>
    <property type="molecule type" value="Genomic_DNA"/>
</dbReference>
<dbReference type="PANTHER" id="PTHR47216:SF4">
    <property type="entry name" value="OS01G0859400 PROTEIN"/>
    <property type="match status" value="1"/>
</dbReference>
<dbReference type="PROSITE" id="PS50056">
    <property type="entry name" value="TYR_PHOSPHATASE_2"/>
    <property type="match status" value="1"/>
</dbReference>
<dbReference type="FunFam" id="3.90.190.10:FF:000157">
    <property type="entry name" value="Protein-tyrosine phosphatase"/>
    <property type="match status" value="1"/>
</dbReference>
<dbReference type="InterPro" id="IPR000387">
    <property type="entry name" value="Tyr_Pase_dom"/>
</dbReference>
<keyword evidence="2" id="KW-0904">Protein phosphatase</keyword>
<dbReference type="InterPro" id="IPR020422">
    <property type="entry name" value="TYR_PHOSPHATASE_DUAL_dom"/>
</dbReference>
<feature type="domain" description="Tyrosine-protein phosphatase" evidence="3">
    <location>
        <begin position="8"/>
        <end position="148"/>
    </location>
</feature>